<evidence type="ECO:0000313" key="4">
    <source>
        <dbReference type="Proteomes" id="UP001447188"/>
    </source>
</evidence>
<sequence length="285" mass="30219">MAPPSPPSPPSTSSFLLLSFPTPHVLLVTLNRPQQLNSLTNALHHELASIWHWYDRTPSLYCALLTGARGGPIPSFCADTHILEWNTAQNASHTSTRSPPAHPESGFGGLSQRRGKKPIICAVSGVALGGGLEMLANADMVVATADSTFGLPEARVGVVAFSGALPRLAMALGLQRASELALAGRVLSANEAERWGLVNRVVAEGEDVVSAAVEMALKVCRSSPDSVVVSRAGLRSAWYMGDGVDQAVKNVWDGIGAELQGGENIKEGLKAFVEKRKPRWKASKL</sequence>
<dbReference type="Gene3D" id="1.10.12.10">
    <property type="entry name" value="Lyase 2-enoyl-coa Hydratase, Chain A, domain 2"/>
    <property type="match status" value="1"/>
</dbReference>
<dbReference type="CDD" id="cd06558">
    <property type="entry name" value="crotonase-like"/>
    <property type="match status" value="1"/>
</dbReference>
<dbReference type="EMBL" id="JBBBZM010000022">
    <property type="protein sequence ID" value="KAL0638385.1"/>
    <property type="molecule type" value="Genomic_DNA"/>
</dbReference>
<comment type="caution">
    <text evidence="3">The sequence shown here is derived from an EMBL/GenBank/DDBJ whole genome shotgun (WGS) entry which is preliminary data.</text>
</comment>
<dbReference type="Pfam" id="PF00378">
    <property type="entry name" value="ECH_1"/>
    <property type="match status" value="1"/>
</dbReference>
<name>A0ABR3GR64_9PEZI</name>
<dbReference type="PANTHER" id="PTHR11941:SF158">
    <property type="entry name" value="ENOYL-COA HYDRATASE (AFU_ORTHOLOGUE AFUA_2G10650)"/>
    <property type="match status" value="1"/>
</dbReference>
<gene>
    <name evidence="3" type="ORF">Q9L58_002528</name>
</gene>
<proteinExistence type="predicted"/>
<dbReference type="SUPFAM" id="SSF52096">
    <property type="entry name" value="ClpP/crotonase"/>
    <property type="match status" value="1"/>
</dbReference>
<protein>
    <recommendedName>
        <fullName evidence="5">Enoyl-CoA hydratase</fullName>
    </recommendedName>
</protein>
<dbReference type="InterPro" id="IPR029045">
    <property type="entry name" value="ClpP/crotonase-like_dom_sf"/>
</dbReference>
<keyword evidence="1" id="KW-0456">Lyase</keyword>
<dbReference type="Gene3D" id="3.90.226.10">
    <property type="entry name" value="2-enoyl-CoA Hydratase, Chain A, domain 1"/>
    <property type="match status" value="1"/>
</dbReference>
<dbReference type="InterPro" id="IPR001753">
    <property type="entry name" value="Enoyl-CoA_hydra/iso"/>
</dbReference>
<evidence type="ECO:0000256" key="1">
    <source>
        <dbReference type="ARBA" id="ARBA00023239"/>
    </source>
</evidence>
<evidence type="ECO:0008006" key="5">
    <source>
        <dbReference type="Google" id="ProtNLM"/>
    </source>
</evidence>
<organism evidence="3 4">
    <name type="scientific">Discina gigas</name>
    <dbReference type="NCBI Taxonomy" id="1032678"/>
    <lineage>
        <taxon>Eukaryota</taxon>
        <taxon>Fungi</taxon>
        <taxon>Dikarya</taxon>
        <taxon>Ascomycota</taxon>
        <taxon>Pezizomycotina</taxon>
        <taxon>Pezizomycetes</taxon>
        <taxon>Pezizales</taxon>
        <taxon>Discinaceae</taxon>
        <taxon>Discina</taxon>
    </lineage>
</organism>
<keyword evidence="4" id="KW-1185">Reference proteome</keyword>
<accession>A0ABR3GR64</accession>
<dbReference type="Proteomes" id="UP001447188">
    <property type="component" value="Unassembled WGS sequence"/>
</dbReference>
<dbReference type="PANTHER" id="PTHR11941">
    <property type="entry name" value="ENOYL-COA HYDRATASE-RELATED"/>
    <property type="match status" value="1"/>
</dbReference>
<dbReference type="InterPro" id="IPR014748">
    <property type="entry name" value="Enoyl-CoA_hydra_C"/>
</dbReference>
<feature type="region of interest" description="Disordered" evidence="2">
    <location>
        <begin position="90"/>
        <end position="112"/>
    </location>
</feature>
<reference evidence="3 4" key="1">
    <citation type="submission" date="2024-02" db="EMBL/GenBank/DDBJ databases">
        <title>Discinaceae phylogenomics.</title>
        <authorList>
            <person name="Dirks A.C."/>
            <person name="James T.Y."/>
        </authorList>
    </citation>
    <scope>NUCLEOTIDE SEQUENCE [LARGE SCALE GENOMIC DNA]</scope>
    <source>
        <strain evidence="3 4">ACD0624</strain>
    </source>
</reference>
<evidence type="ECO:0000256" key="2">
    <source>
        <dbReference type="SAM" id="MobiDB-lite"/>
    </source>
</evidence>
<evidence type="ECO:0000313" key="3">
    <source>
        <dbReference type="EMBL" id="KAL0638385.1"/>
    </source>
</evidence>